<sequence>MVALPAGLPKDETVVLVVREQLACAECKQVLSKGDLAHYEGDTPLCLGCAVLGTLSFLPSGDVALTRRASKRSKRMAVVVEWSLRHKRWERRGTLVEPAAITLAKAECDADAAAREQQRARAAVRREVEDREFVAAFTAQVKTLFPRCPSSEAREIAAHACAKHSGRVGRTAAAKELEDEMVRLAVIAHVRHLHTEYDTIIARTRDKRGSRDRIRDKVTAVLREWEQPPPR</sequence>
<dbReference type="InterPro" id="IPR018744">
    <property type="entry name" value="DUF2293"/>
</dbReference>
<proteinExistence type="predicted"/>
<dbReference type="AlphaFoldDB" id="A0A6J4K3M7"/>
<dbReference type="EMBL" id="CADCTC010000265">
    <property type="protein sequence ID" value="CAA9294968.1"/>
    <property type="molecule type" value="Genomic_DNA"/>
</dbReference>
<accession>A0A6J4K3M7</accession>
<protein>
    <recommendedName>
        <fullName evidence="1">DUF2293 domain-containing protein</fullName>
    </recommendedName>
</protein>
<feature type="domain" description="DUF2293" evidence="1">
    <location>
        <begin position="141"/>
        <end position="226"/>
    </location>
</feature>
<dbReference type="Pfam" id="PF10056">
    <property type="entry name" value="DUF2293"/>
    <property type="match status" value="1"/>
</dbReference>
<reference evidence="2" key="1">
    <citation type="submission" date="2020-02" db="EMBL/GenBank/DDBJ databases">
        <authorList>
            <person name="Meier V. D."/>
        </authorList>
    </citation>
    <scope>NUCLEOTIDE SEQUENCE</scope>
    <source>
        <strain evidence="2">AVDCRST_MAG77</strain>
    </source>
</reference>
<organism evidence="2">
    <name type="scientific">uncultured Chloroflexota bacterium</name>
    <dbReference type="NCBI Taxonomy" id="166587"/>
    <lineage>
        <taxon>Bacteria</taxon>
        <taxon>Bacillati</taxon>
        <taxon>Chloroflexota</taxon>
        <taxon>environmental samples</taxon>
    </lineage>
</organism>
<gene>
    <name evidence="2" type="ORF">AVDCRST_MAG77-5098</name>
</gene>
<dbReference type="PANTHER" id="PTHR38113:SF2">
    <property type="entry name" value="DUF2293 DOMAIN-CONTAINING PROTEIN"/>
    <property type="match status" value="1"/>
</dbReference>
<evidence type="ECO:0000313" key="2">
    <source>
        <dbReference type="EMBL" id="CAA9294968.1"/>
    </source>
</evidence>
<evidence type="ECO:0000259" key="1">
    <source>
        <dbReference type="Pfam" id="PF10056"/>
    </source>
</evidence>
<name>A0A6J4K3M7_9CHLR</name>
<dbReference type="PANTHER" id="PTHR38113">
    <property type="match status" value="1"/>
</dbReference>